<organism evidence="2 3">
    <name type="scientific">Leifsonia tongyongensis</name>
    <dbReference type="NCBI Taxonomy" id="1268043"/>
    <lineage>
        <taxon>Bacteria</taxon>
        <taxon>Bacillati</taxon>
        <taxon>Actinomycetota</taxon>
        <taxon>Actinomycetes</taxon>
        <taxon>Micrococcales</taxon>
        <taxon>Microbacteriaceae</taxon>
        <taxon>Leifsonia</taxon>
    </lineage>
</organism>
<gene>
    <name evidence="2" type="ORF">G3T36_08145</name>
</gene>
<name>A0A6L9XWN5_9MICO</name>
<accession>A0A6L9XWN5</accession>
<evidence type="ECO:0000256" key="1">
    <source>
        <dbReference type="SAM" id="SignalP"/>
    </source>
</evidence>
<evidence type="ECO:0000313" key="3">
    <source>
        <dbReference type="Proteomes" id="UP000474967"/>
    </source>
</evidence>
<dbReference type="PROSITE" id="PS51257">
    <property type="entry name" value="PROKAR_LIPOPROTEIN"/>
    <property type="match status" value="1"/>
</dbReference>
<evidence type="ECO:0000313" key="2">
    <source>
        <dbReference type="EMBL" id="NEN05842.1"/>
    </source>
</evidence>
<feature type="chain" id="PRO_5026979828" description="DNA modification methylase" evidence="1">
    <location>
        <begin position="27"/>
        <end position="167"/>
    </location>
</feature>
<sequence>MKARVLKSVVVATAVLSLLTSCDLFAPQDTLYIKETSDGVSGSTGKVFVGNAVIVTTTGKVGNLVATLVNKDYLPHPVQIQHDVSSESVKLTLDPAASLQLGTPGNTVVLITNLNATPGSLVPVYFQSGINPGVLLNVPVLTGAQPQYSDLTPEKIAARALKITTTG</sequence>
<proteinExistence type="predicted"/>
<keyword evidence="1" id="KW-0732">Signal</keyword>
<reference evidence="2 3" key="1">
    <citation type="journal article" date="2014" name="J. Microbiol.">
        <title>Diaminobutyricibacter tongyongensis gen. nov., sp. nov. and Homoserinibacter gongjuensis gen. nov., sp. nov. belong to the family Microbacteriaceae.</title>
        <authorList>
            <person name="Kim S.J."/>
            <person name="Ahn J.H."/>
            <person name="Weon H.Y."/>
            <person name="Hamada M."/>
            <person name="Suzuki K."/>
            <person name="Kwon S.W."/>
        </authorList>
    </citation>
    <scope>NUCLEOTIDE SEQUENCE [LARGE SCALE GENOMIC DNA]</scope>
    <source>
        <strain evidence="2 3">NBRC 108724</strain>
    </source>
</reference>
<dbReference type="RefSeq" id="WP_163289190.1">
    <property type="nucleotide sequence ID" value="NZ_JAAGWY010000002.1"/>
</dbReference>
<dbReference type="AlphaFoldDB" id="A0A6L9XWN5"/>
<dbReference type="Proteomes" id="UP000474967">
    <property type="component" value="Unassembled WGS sequence"/>
</dbReference>
<comment type="caution">
    <text evidence="2">The sequence shown here is derived from an EMBL/GenBank/DDBJ whole genome shotgun (WGS) entry which is preliminary data.</text>
</comment>
<dbReference type="EMBL" id="JAAGWY010000002">
    <property type="protein sequence ID" value="NEN05842.1"/>
    <property type="molecule type" value="Genomic_DNA"/>
</dbReference>
<keyword evidence="3" id="KW-1185">Reference proteome</keyword>
<evidence type="ECO:0008006" key="4">
    <source>
        <dbReference type="Google" id="ProtNLM"/>
    </source>
</evidence>
<feature type="signal peptide" evidence="1">
    <location>
        <begin position="1"/>
        <end position="26"/>
    </location>
</feature>
<protein>
    <recommendedName>
        <fullName evidence="4">DNA modification methylase</fullName>
    </recommendedName>
</protein>